<keyword evidence="4" id="KW-0614">Plasmid</keyword>
<keyword evidence="5" id="KW-1185">Reference proteome</keyword>
<gene>
    <name evidence="4" type="ORF">J5O05_20805</name>
</gene>
<evidence type="ECO:0000313" key="5">
    <source>
        <dbReference type="Proteomes" id="UP000664904"/>
    </source>
</evidence>
<dbReference type="CDD" id="cd00833">
    <property type="entry name" value="PKS"/>
    <property type="match status" value="1"/>
</dbReference>
<dbReference type="PANTHER" id="PTHR43775:SF51">
    <property type="entry name" value="INACTIVE PHENOLPHTHIOCEROL SYNTHESIS POLYKETIDE SYNTHASE TYPE I PKS1-RELATED"/>
    <property type="match status" value="1"/>
</dbReference>
<evidence type="ECO:0000259" key="3">
    <source>
        <dbReference type="PROSITE" id="PS52004"/>
    </source>
</evidence>
<evidence type="ECO:0000256" key="1">
    <source>
        <dbReference type="ARBA" id="ARBA00022679"/>
    </source>
</evidence>
<dbReference type="EMBL" id="CP072135">
    <property type="protein sequence ID" value="QTH73225.1"/>
    <property type="molecule type" value="Genomic_DNA"/>
</dbReference>
<dbReference type="InterPro" id="IPR050091">
    <property type="entry name" value="PKS_NRPS_Biosynth_Enz"/>
</dbReference>
<sequence>MLTYQHHKTTHLKRQEKQLKGTPHFAVNFDYKKFSIPPLFRKAVSRETRLALLAADNALKGLALGESLRDFTDQYCAIHLGSDAAYRNATKITAIKRYAEQLREQQLSDEAIKSRIDDFKLELASQFGASSHDRVGEMASSIPSRIAHFAKTRGKCQTIDAADLGGLRLVEIAKDALRHSDSKVAVLTSVQCFHQPAQIDLLHSIGVKTRYWLEGAVTLVVCTLETAKQNDFKIIAELGDVTSQKTSHALAQQAYFSGANQVFCSLLSMFSERKAAVMGQSARGITWQANAESTADAMSYHQPVYVTDAVPITAQGYQQADFWDTLANGRDTLKPHSKAQLDRTAFFRSSPQKLSTYIENTMGFASHEAMQTVLEKPMMPAKRQRLDVTQLHLLNAVDHLALPSLDTKKVAIIVATNLSLQSDRLLGANALWPSLPNVSVQLPKSNLADIARWSWHGACGVGSAELLAEKLGVEADCYAVEAACASSMAAFHNAIRALQSGRYDVVITGGIECATLERDLVLCGAQMMLSATRIRPFALHADGFTPGDGGGLFIFSKEPMLNEPTCQVMAISGSCDSRSMTAPDPEGQALAMQKTITQRNDITPDAIQYIETHGTGTDLGDKAEAISIAQHYHRTEQEPLVLGSAKYNFGHCFAGAASISLAKVWAAFAAKQLPPTPILGELNTGLALEAIPATVLQQSERWPIHSATQSRHAAINAFGTGGINYHLILTYKEHS</sequence>
<organism evidence="4 5">
    <name type="scientific">Pseudoalteromonas xiamenensis</name>
    <dbReference type="NCBI Taxonomy" id="882626"/>
    <lineage>
        <taxon>Bacteria</taxon>
        <taxon>Pseudomonadati</taxon>
        <taxon>Pseudomonadota</taxon>
        <taxon>Gammaproteobacteria</taxon>
        <taxon>Alteromonadales</taxon>
        <taxon>Pseudoalteromonadaceae</taxon>
        <taxon>Pseudoalteromonas</taxon>
    </lineage>
</organism>
<dbReference type="Pfam" id="PF02801">
    <property type="entry name" value="Ketoacyl-synt_C"/>
    <property type="match status" value="1"/>
</dbReference>
<reference evidence="4" key="1">
    <citation type="submission" date="2021-03" db="EMBL/GenBank/DDBJ databases">
        <title>Complete Genome of Pseudoalteromonas xiamenensis STKMTI.2, a new potential marine bacterium producing anti-Vibrio compounds.</title>
        <authorList>
            <person name="Handayani D.P."/>
            <person name="Isnansetyo A."/>
            <person name="Istiqomah I."/>
            <person name="Jumina J."/>
        </authorList>
    </citation>
    <scope>NUCLEOTIDE SEQUENCE</scope>
    <source>
        <strain evidence="4">STKMTI.2</strain>
        <plasmid evidence="4">unnamed5</plasmid>
    </source>
</reference>
<dbReference type="InterPro" id="IPR016039">
    <property type="entry name" value="Thiolase-like"/>
</dbReference>
<dbReference type="PROSITE" id="PS52004">
    <property type="entry name" value="KS3_2"/>
    <property type="match status" value="1"/>
</dbReference>
<accession>A0A975HPG1</accession>
<dbReference type="Proteomes" id="UP000664904">
    <property type="component" value="Plasmid unnamed5"/>
</dbReference>
<proteinExistence type="inferred from homology"/>
<geneLocation type="plasmid" evidence="4 5">
    <name>unnamed5</name>
</geneLocation>
<dbReference type="InterPro" id="IPR014030">
    <property type="entry name" value="Ketoacyl_synth_N"/>
</dbReference>
<dbReference type="GO" id="GO:0006633">
    <property type="term" value="P:fatty acid biosynthetic process"/>
    <property type="evidence" value="ECO:0007669"/>
    <property type="project" value="TreeGrafter"/>
</dbReference>
<dbReference type="RefSeq" id="WP_208844844.1">
    <property type="nucleotide sequence ID" value="NZ_CP072135.1"/>
</dbReference>
<dbReference type="GO" id="GO:0004312">
    <property type="term" value="F:fatty acid synthase activity"/>
    <property type="evidence" value="ECO:0007669"/>
    <property type="project" value="TreeGrafter"/>
</dbReference>
<dbReference type="KEGG" id="pxi:J5O05_20805"/>
<evidence type="ECO:0000256" key="2">
    <source>
        <dbReference type="RuleBase" id="RU003694"/>
    </source>
</evidence>
<dbReference type="Gene3D" id="3.40.47.10">
    <property type="match status" value="2"/>
</dbReference>
<keyword evidence="1 2" id="KW-0808">Transferase</keyword>
<evidence type="ECO:0000313" key="4">
    <source>
        <dbReference type="EMBL" id="QTH73225.1"/>
    </source>
</evidence>
<name>A0A975HPG1_9GAMM</name>
<dbReference type="SMART" id="SM00825">
    <property type="entry name" value="PKS_KS"/>
    <property type="match status" value="1"/>
</dbReference>
<protein>
    <submittedName>
        <fullName evidence="4">Polyketide synthase</fullName>
    </submittedName>
</protein>
<dbReference type="InterPro" id="IPR020841">
    <property type="entry name" value="PKS_Beta-ketoAc_synthase_dom"/>
</dbReference>
<comment type="similarity">
    <text evidence="2">Belongs to the thiolase-like superfamily. Beta-ketoacyl-ACP synthases family.</text>
</comment>
<feature type="domain" description="Ketosynthase family 3 (KS3)" evidence="3">
    <location>
        <begin position="301"/>
        <end position="731"/>
    </location>
</feature>
<dbReference type="InterPro" id="IPR014031">
    <property type="entry name" value="Ketoacyl_synth_C"/>
</dbReference>
<dbReference type="AlphaFoldDB" id="A0A975HPG1"/>
<dbReference type="PANTHER" id="PTHR43775">
    <property type="entry name" value="FATTY ACID SYNTHASE"/>
    <property type="match status" value="1"/>
</dbReference>
<dbReference type="Pfam" id="PF00109">
    <property type="entry name" value="ketoacyl-synt"/>
    <property type="match status" value="2"/>
</dbReference>
<dbReference type="SUPFAM" id="SSF53901">
    <property type="entry name" value="Thiolase-like"/>
    <property type="match status" value="3"/>
</dbReference>